<evidence type="ECO:0000313" key="3">
    <source>
        <dbReference type="Proteomes" id="UP001437256"/>
    </source>
</evidence>
<evidence type="ECO:0000256" key="1">
    <source>
        <dbReference type="SAM" id="MobiDB-lite"/>
    </source>
</evidence>
<proteinExistence type="predicted"/>
<feature type="region of interest" description="Disordered" evidence="1">
    <location>
        <begin position="134"/>
        <end position="211"/>
    </location>
</feature>
<accession>A0ABR3A5X1</accession>
<sequence length="247" mass="27068">MPTKGVQDLRVKVDEAIRRGAEVCVARKPVGKTRRDGDCVLREHIDMGRGRSFENVSRIFETCIAQGHKHGGSHITPSLPLKIMHEFEVLKAIHDVTGRQLVNNRSSLAAEQEVLGLLEWRIEAAADKIRHFAHTGCEPASPPPSPVSFPPSSPPPSSPTMVGSSEVDYSDYSPPAYRPAARMSTGGKRRADIPPLILPPPAPTASLSHVTLEESRKRPAYVEDEVANKRMRFNAEDVIDLTGDNSD</sequence>
<evidence type="ECO:0000313" key="2">
    <source>
        <dbReference type="EMBL" id="KAL0069381.1"/>
    </source>
</evidence>
<protein>
    <submittedName>
        <fullName evidence="2">Uncharacterized protein</fullName>
    </submittedName>
</protein>
<name>A0ABR3A5X1_9AGAR</name>
<organism evidence="2 3">
    <name type="scientific">Marasmius tenuissimus</name>
    <dbReference type="NCBI Taxonomy" id="585030"/>
    <lineage>
        <taxon>Eukaryota</taxon>
        <taxon>Fungi</taxon>
        <taxon>Dikarya</taxon>
        <taxon>Basidiomycota</taxon>
        <taxon>Agaricomycotina</taxon>
        <taxon>Agaricomycetes</taxon>
        <taxon>Agaricomycetidae</taxon>
        <taxon>Agaricales</taxon>
        <taxon>Marasmiineae</taxon>
        <taxon>Marasmiaceae</taxon>
        <taxon>Marasmius</taxon>
    </lineage>
</organism>
<gene>
    <name evidence="2" type="ORF">AAF712_003404</name>
</gene>
<feature type="compositionally biased region" description="Pro residues" evidence="1">
    <location>
        <begin position="140"/>
        <end position="158"/>
    </location>
</feature>
<dbReference type="EMBL" id="JBBXMP010000012">
    <property type="protein sequence ID" value="KAL0069381.1"/>
    <property type="molecule type" value="Genomic_DNA"/>
</dbReference>
<comment type="caution">
    <text evidence="2">The sequence shown here is derived from an EMBL/GenBank/DDBJ whole genome shotgun (WGS) entry which is preliminary data.</text>
</comment>
<keyword evidence="3" id="KW-1185">Reference proteome</keyword>
<reference evidence="2 3" key="1">
    <citation type="submission" date="2024-05" db="EMBL/GenBank/DDBJ databases">
        <title>A draft genome resource for the thread blight pathogen Marasmius tenuissimus strain MS-2.</title>
        <authorList>
            <person name="Yulfo-Soto G.E."/>
            <person name="Baruah I.K."/>
            <person name="Amoako-Attah I."/>
            <person name="Bukari Y."/>
            <person name="Meinhardt L.W."/>
            <person name="Bailey B.A."/>
            <person name="Cohen S.P."/>
        </authorList>
    </citation>
    <scope>NUCLEOTIDE SEQUENCE [LARGE SCALE GENOMIC DNA]</scope>
    <source>
        <strain evidence="2 3">MS-2</strain>
    </source>
</reference>
<dbReference type="Proteomes" id="UP001437256">
    <property type="component" value="Unassembled WGS sequence"/>
</dbReference>